<dbReference type="InterPro" id="IPR017441">
    <property type="entry name" value="Protein_kinase_ATP_BS"/>
</dbReference>
<dbReference type="GO" id="GO:0005737">
    <property type="term" value="C:cytoplasm"/>
    <property type="evidence" value="ECO:0007669"/>
    <property type="project" value="TreeGrafter"/>
</dbReference>
<name>A0A078B9I6_STYLE</name>
<evidence type="ECO:0000259" key="5">
    <source>
        <dbReference type="PROSITE" id="PS50011"/>
    </source>
</evidence>
<evidence type="ECO:0000256" key="2">
    <source>
        <dbReference type="ARBA" id="ARBA00022741"/>
    </source>
</evidence>
<dbReference type="InParanoid" id="A0A078B9I6"/>
<dbReference type="Proteomes" id="UP000039865">
    <property type="component" value="Unassembled WGS sequence"/>
</dbReference>
<dbReference type="OMA" id="YYGCFLD"/>
<accession>A0A078B9I6</accession>
<dbReference type="Gene3D" id="3.30.200.20">
    <property type="entry name" value="Phosphorylase Kinase, domain 1"/>
    <property type="match status" value="1"/>
</dbReference>
<keyword evidence="3 4" id="KW-0067">ATP-binding</keyword>
<dbReference type="EC" id="2.7.11.1" evidence="1"/>
<evidence type="ECO:0000313" key="7">
    <source>
        <dbReference type="Proteomes" id="UP000039865"/>
    </source>
</evidence>
<dbReference type="SMART" id="SM00220">
    <property type="entry name" value="S_TKc"/>
    <property type="match status" value="1"/>
</dbReference>
<dbReference type="PANTHER" id="PTHR48012">
    <property type="entry name" value="STERILE20-LIKE KINASE, ISOFORM B-RELATED"/>
    <property type="match status" value="1"/>
</dbReference>
<dbReference type="Pfam" id="PF00069">
    <property type="entry name" value="Pkinase"/>
    <property type="match status" value="1"/>
</dbReference>
<dbReference type="OrthoDB" id="8693905at2759"/>
<feature type="binding site" evidence="4">
    <location>
        <position position="49"/>
    </location>
    <ligand>
        <name>ATP</name>
        <dbReference type="ChEBI" id="CHEBI:30616"/>
    </ligand>
</feature>
<dbReference type="AlphaFoldDB" id="A0A078B9I6"/>
<gene>
    <name evidence="6" type="primary">Contig10645.g11364</name>
    <name evidence="6" type="ORF">STYLEM_20234</name>
</gene>
<dbReference type="SUPFAM" id="SSF56112">
    <property type="entry name" value="Protein kinase-like (PK-like)"/>
    <property type="match status" value="1"/>
</dbReference>
<evidence type="ECO:0000313" key="6">
    <source>
        <dbReference type="EMBL" id="CDW91084.1"/>
    </source>
</evidence>
<evidence type="ECO:0000256" key="1">
    <source>
        <dbReference type="ARBA" id="ARBA00012513"/>
    </source>
</evidence>
<dbReference type="PANTHER" id="PTHR48012:SF16">
    <property type="entry name" value="NON-SPECIFIC SERINE_THREONINE PROTEIN KINASE"/>
    <property type="match status" value="1"/>
</dbReference>
<dbReference type="InterPro" id="IPR011009">
    <property type="entry name" value="Kinase-like_dom_sf"/>
</dbReference>
<evidence type="ECO:0000256" key="4">
    <source>
        <dbReference type="PROSITE-ProRule" id="PRU10141"/>
    </source>
</evidence>
<dbReference type="PROSITE" id="PS00107">
    <property type="entry name" value="PROTEIN_KINASE_ATP"/>
    <property type="match status" value="1"/>
</dbReference>
<keyword evidence="7" id="KW-1185">Reference proteome</keyword>
<protein>
    <recommendedName>
        <fullName evidence="1">non-specific serine/threonine protein kinase</fullName>
        <ecNumber evidence="1">2.7.11.1</ecNumber>
    </recommendedName>
</protein>
<keyword evidence="2 4" id="KW-0547">Nucleotide-binding</keyword>
<evidence type="ECO:0000256" key="3">
    <source>
        <dbReference type="ARBA" id="ARBA00022840"/>
    </source>
</evidence>
<feature type="domain" description="Protein kinase" evidence="5">
    <location>
        <begin position="17"/>
        <end position="277"/>
    </location>
</feature>
<keyword evidence="6" id="KW-0808">Transferase</keyword>
<sequence length="397" mass="45251">MVESYQQTEWPAKASHYRLAIPIGMGSFGLVWKAEVLKEGFIGRNVAIKIIDLEQFQDNSIDEIRKEISIMSTCSHRNVVSCHVSFIEGTDLWLVMPLLSAGSCSDILKLNYPQGIKDEAIIATIIKETLNGLQYFHENRQIHRDIKAGNILLDMDGNVYISDFGVSASLKKGQKRKTFVGSPCWMAPEVMEQTGHDFSADIWSLGITAIEIANGEAPYQNLPAMKVILQIINNAPPALSKHDKWDQSFRDFVTDCLQRDGTKRPTIEQVFKNHKKFFAKAKNAQYLKDFFIQELPEVFQRKDQSLIYQAEEYLSQKVKQKVKRVEADMNNPIQWNLDSGDYSEIVKKEKQKNGKSKQVLEDKQQFDAAHHVNAIKKSQARQGDTDEIFDDLGEEEC</sequence>
<dbReference type="InterPro" id="IPR000719">
    <property type="entry name" value="Prot_kinase_dom"/>
</dbReference>
<keyword evidence="6" id="KW-0418">Kinase</keyword>
<dbReference type="GO" id="GO:0005524">
    <property type="term" value="F:ATP binding"/>
    <property type="evidence" value="ECO:0007669"/>
    <property type="project" value="UniProtKB-UniRule"/>
</dbReference>
<dbReference type="EMBL" id="CCKQ01019075">
    <property type="protein sequence ID" value="CDW91084.1"/>
    <property type="molecule type" value="Genomic_DNA"/>
</dbReference>
<proteinExistence type="predicted"/>
<dbReference type="Gene3D" id="1.10.510.10">
    <property type="entry name" value="Transferase(Phosphotransferase) domain 1"/>
    <property type="match status" value="1"/>
</dbReference>
<dbReference type="PROSITE" id="PS50011">
    <property type="entry name" value="PROTEIN_KINASE_DOM"/>
    <property type="match status" value="1"/>
</dbReference>
<dbReference type="InterPro" id="IPR050629">
    <property type="entry name" value="STE20/SPS1-PAK"/>
</dbReference>
<dbReference type="GO" id="GO:0004674">
    <property type="term" value="F:protein serine/threonine kinase activity"/>
    <property type="evidence" value="ECO:0007669"/>
    <property type="project" value="UniProtKB-EC"/>
</dbReference>
<reference evidence="6 7" key="1">
    <citation type="submission" date="2014-06" db="EMBL/GenBank/DDBJ databases">
        <authorList>
            <person name="Swart Estienne"/>
        </authorList>
    </citation>
    <scope>NUCLEOTIDE SEQUENCE [LARGE SCALE GENOMIC DNA]</scope>
    <source>
        <strain evidence="6 7">130c</strain>
    </source>
</reference>
<organism evidence="6 7">
    <name type="scientific">Stylonychia lemnae</name>
    <name type="common">Ciliate</name>
    <dbReference type="NCBI Taxonomy" id="5949"/>
    <lineage>
        <taxon>Eukaryota</taxon>
        <taxon>Sar</taxon>
        <taxon>Alveolata</taxon>
        <taxon>Ciliophora</taxon>
        <taxon>Intramacronucleata</taxon>
        <taxon>Spirotrichea</taxon>
        <taxon>Stichotrichia</taxon>
        <taxon>Sporadotrichida</taxon>
        <taxon>Oxytrichidae</taxon>
        <taxon>Stylonychinae</taxon>
        <taxon>Stylonychia</taxon>
    </lineage>
</organism>